<dbReference type="InterPro" id="IPR001342">
    <property type="entry name" value="HDH_cat"/>
</dbReference>
<gene>
    <name evidence="4" type="ORF">B2A_09724</name>
</gene>
<evidence type="ECO:0000256" key="2">
    <source>
        <dbReference type="ARBA" id="ARBA00023002"/>
    </source>
</evidence>
<reference evidence="4" key="2">
    <citation type="journal article" date="2014" name="ISME J.">
        <title>Microbial stratification in low pH oxic and suboxic macroscopic growths along an acid mine drainage.</title>
        <authorList>
            <person name="Mendez-Garcia C."/>
            <person name="Mesa V."/>
            <person name="Sprenger R.R."/>
            <person name="Richter M."/>
            <person name="Diez M.S."/>
            <person name="Solano J."/>
            <person name="Bargiela R."/>
            <person name="Golyshina O.V."/>
            <person name="Manteca A."/>
            <person name="Ramos J.L."/>
            <person name="Gallego J.R."/>
            <person name="Llorente I."/>
            <person name="Martins Dos Santos V.A."/>
            <person name="Jensen O.N."/>
            <person name="Pelaez A.I."/>
            <person name="Sanchez J."/>
            <person name="Ferrer M."/>
        </authorList>
    </citation>
    <scope>NUCLEOTIDE SEQUENCE</scope>
</reference>
<dbReference type="GO" id="GO:0009067">
    <property type="term" value="P:aspartate family amino acid biosynthetic process"/>
    <property type="evidence" value="ECO:0007669"/>
    <property type="project" value="InterPro"/>
</dbReference>
<keyword evidence="4" id="KW-0808">Transferase</keyword>
<proteinExistence type="predicted"/>
<dbReference type="Pfam" id="PF00742">
    <property type="entry name" value="Homoserine_dh"/>
    <property type="match status" value="1"/>
</dbReference>
<keyword evidence="2" id="KW-0560">Oxidoreductase</keyword>
<sequence>KLAFSASQSFYASLQRIARQNGAGLHYETTVGASLPVLSTVRNLLRTGDRITRVEACLSGTWSYLLNRIHLGIAFSQAVEEAQTLGYVEPDPAADLAGLDGRRKLLILLREAGLTCEPADITGDRPTPPGNRNLADCDSHWSKRVSEAVSRGQRLVYRAGFD</sequence>
<feature type="non-terminal residue" evidence="4">
    <location>
        <position position="1"/>
    </location>
</feature>
<dbReference type="PANTHER" id="PTHR43070:SF3">
    <property type="entry name" value="HOMOSERINE DEHYDROGENASE"/>
    <property type="match status" value="1"/>
</dbReference>
<comment type="caution">
    <text evidence="4">The sequence shown here is derived from an EMBL/GenBank/DDBJ whole genome shotgun (WGS) entry which is preliminary data.</text>
</comment>
<dbReference type="PANTHER" id="PTHR43070">
    <property type="match status" value="1"/>
</dbReference>
<name>T0Z7T1_9ZZZZ</name>
<dbReference type="EMBL" id="AUZZ01007029">
    <property type="protein sequence ID" value="EQD44061.1"/>
    <property type="molecule type" value="Genomic_DNA"/>
</dbReference>
<dbReference type="GO" id="GO:0016301">
    <property type="term" value="F:kinase activity"/>
    <property type="evidence" value="ECO:0007669"/>
    <property type="project" value="UniProtKB-KW"/>
</dbReference>
<accession>T0Z7T1</accession>
<evidence type="ECO:0000256" key="1">
    <source>
        <dbReference type="ARBA" id="ARBA00022857"/>
    </source>
</evidence>
<organism evidence="4">
    <name type="scientific">mine drainage metagenome</name>
    <dbReference type="NCBI Taxonomy" id="410659"/>
    <lineage>
        <taxon>unclassified sequences</taxon>
        <taxon>metagenomes</taxon>
        <taxon>ecological metagenomes</taxon>
    </lineage>
</organism>
<dbReference type="Gene3D" id="3.30.360.10">
    <property type="entry name" value="Dihydrodipicolinate Reductase, domain 2"/>
    <property type="match status" value="1"/>
</dbReference>
<evidence type="ECO:0000313" key="4">
    <source>
        <dbReference type="EMBL" id="EQD44061.1"/>
    </source>
</evidence>
<evidence type="ECO:0000259" key="3">
    <source>
        <dbReference type="Pfam" id="PF00742"/>
    </source>
</evidence>
<dbReference type="AlphaFoldDB" id="T0Z7T1"/>
<dbReference type="GO" id="GO:0004412">
    <property type="term" value="F:homoserine dehydrogenase activity"/>
    <property type="evidence" value="ECO:0007669"/>
    <property type="project" value="InterPro"/>
</dbReference>
<dbReference type="SUPFAM" id="SSF55347">
    <property type="entry name" value="Glyceraldehyde-3-phosphate dehydrogenase-like, C-terminal domain"/>
    <property type="match status" value="1"/>
</dbReference>
<feature type="domain" description="Homoserine dehydrogenase catalytic" evidence="3">
    <location>
        <begin position="36"/>
        <end position="122"/>
    </location>
</feature>
<protein>
    <submittedName>
        <fullName evidence="4">Bifunctional aspartokinase/homoserine dehydrogenase I (AKI-HDI)</fullName>
    </submittedName>
</protein>
<dbReference type="InterPro" id="IPR011147">
    <property type="entry name" value="Bifunc_Aspkin/hSer_DH"/>
</dbReference>
<keyword evidence="4" id="KW-0418">Kinase</keyword>
<feature type="non-terminal residue" evidence="4">
    <location>
        <position position="162"/>
    </location>
</feature>
<keyword evidence="1" id="KW-0521">NADP</keyword>
<reference evidence="4" key="1">
    <citation type="submission" date="2013-08" db="EMBL/GenBank/DDBJ databases">
        <authorList>
            <person name="Mendez C."/>
            <person name="Richter M."/>
            <person name="Ferrer M."/>
            <person name="Sanchez J."/>
        </authorList>
    </citation>
    <scope>NUCLEOTIDE SEQUENCE</scope>
</reference>
<dbReference type="Gene3D" id="3.40.50.720">
    <property type="entry name" value="NAD(P)-binding Rossmann-like Domain"/>
    <property type="match status" value="1"/>
</dbReference>